<gene>
    <name evidence="3" type="ORF">PSNMU_V1.4_AUG-EV-PASAV3_0106400</name>
</gene>
<feature type="transmembrane region" description="Helical" evidence="1">
    <location>
        <begin position="165"/>
        <end position="184"/>
    </location>
</feature>
<feature type="chain" id="PRO_5019383118" evidence="2">
    <location>
        <begin position="20"/>
        <end position="222"/>
    </location>
</feature>
<keyword evidence="2" id="KW-0732">Signal</keyword>
<sequence>MAPLMKLFMLAITASAAVAFTPAVTSRTANVPSSTQLYEDFGLGLGESTYDNQPDLLKGEQEYKQYANRINEDNMLNRKYNVVKRVRELDLLQATIDNGVLSKLEKNGLDLATVEKLLPLAEEYGLLSLAANNQQLLVNLAAPLLVEGAPFLLPVVAGALEVGPAAFFGAAAVLAGLDAALIVNNVEIPFIGLSAGVLLGLILVPLSAVLAGAGVALGSLKK</sequence>
<organism evidence="3 4">
    <name type="scientific">Pseudo-nitzschia multistriata</name>
    <dbReference type="NCBI Taxonomy" id="183589"/>
    <lineage>
        <taxon>Eukaryota</taxon>
        <taxon>Sar</taxon>
        <taxon>Stramenopiles</taxon>
        <taxon>Ochrophyta</taxon>
        <taxon>Bacillariophyta</taxon>
        <taxon>Bacillariophyceae</taxon>
        <taxon>Bacillariophycidae</taxon>
        <taxon>Bacillariales</taxon>
        <taxon>Bacillariaceae</taxon>
        <taxon>Pseudo-nitzschia</taxon>
    </lineage>
</organism>
<feature type="transmembrane region" description="Helical" evidence="1">
    <location>
        <begin position="190"/>
        <end position="217"/>
    </location>
</feature>
<keyword evidence="1" id="KW-1133">Transmembrane helix</keyword>
<evidence type="ECO:0000313" key="3">
    <source>
        <dbReference type="EMBL" id="VEU43605.1"/>
    </source>
</evidence>
<protein>
    <submittedName>
        <fullName evidence="3">Uncharacterized protein</fullName>
    </submittedName>
</protein>
<keyword evidence="4" id="KW-1185">Reference proteome</keyword>
<dbReference type="OrthoDB" id="202059at2759"/>
<dbReference type="InterPro" id="IPR009500">
    <property type="entry name" value="DUF1118"/>
</dbReference>
<keyword evidence="1" id="KW-0812">Transmembrane</keyword>
<dbReference type="Pfam" id="PF06549">
    <property type="entry name" value="DUF1118"/>
    <property type="match status" value="1"/>
</dbReference>
<dbReference type="Proteomes" id="UP000291116">
    <property type="component" value="Unassembled WGS sequence"/>
</dbReference>
<dbReference type="AlphaFoldDB" id="A0A448ZNJ2"/>
<evidence type="ECO:0000313" key="4">
    <source>
        <dbReference type="Proteomes" id="UP000291116"/>
    </source>
</evidence>
<accession>A0A448ZNJ2</accession>
<reference evidence="3 4" key="1">
    <citation type="submission" date="2019-01" db="EMBL/GenBank/DDBJ databases">
        <authorList>
            <person name="Ferrante I. M."/>
        </authorList>
    </citation>
    <scope>NUCLEOTIDE SEQUENCE [LARGE SCALE GENOMIC DNA]</scope>
    <source>
        <strain evidence="3 4">B856</strain>
    </source>
</reference>
<proteinExistence type="predicted"/>
<feature type="signal peptide" evidence="2">
    <location>
        <begin position="1"/>
        <end position="19"/>
    </location>
</feature>
<evidence type="ECO:0000256" key="1">
    <source>
        <dbReference type="SAM" id="Phobius"/>
    </source>
</evidence>
<evidence type="ECO:0000256" key="2">
    <source>
        <dbReference type="SAM" id="SignalP"/>
    </source>
</evidence>
<dbReference type="EMBL" id="CAACVS010000564">
    <property type="protein sequence ID" value="VEU43605.1"/>
    <property type="molecule type" value="Genomic_DNA"/>
</dbReference>
<keyword evidence="1" id="KW-0472">Membrane</keyword>
<name>A0A448ZNJ2_9STRA</name>